<evidence type="ECO:0000259" key="2">
    <source>
        <dbReference type="Pfam" id="PF01370"/>
    </source>
</evidence>
<keyword evidence="5" id="KW-1185">Reference proteome</keyword>
<dbReference type="Gene3D" id="3.40.50.720">
    <property type="entry name" value="NAD(P)-binding Rossmann-like Domain"/>
    <property type="match status" value="1"/>
</dbReference>
<dbReference type="InterPro" id="IPR010099">
    <property type="entry name" value="SDR39U1"/>
</dbReference>
<dbReference type="NCBIfam" id="TIGR01777">
    <property type="entry name" value="yfcH"/>
    <property type="match status" value="1"/>
</dbReference>
<dbReference type="EMBL" id="LWBO01000002">
    <property type="protein sequence ID" value="OQP53901.1"/>
    <property type="molecule type" value="Genomic_DNA"/>
</dbReference>
<protein>
    <submittedName>
        <fullName evidence="4">TIGR01777 family protein</fullName>
    </submittedName>
</protein>
<sequence length="308" mass="33932">MATILITGGTGTIGKSLSKFLVEKQHEVIILTRNPRPATGAISYAAWDPANQTIDIDALQKADFIINLAGAGVADKRWTKKRKQEIVDSRVQSGQVLVKAMQQNTNKVQAVISISGIGWYGDDKKRNPSQKFFSEGDPADPGFLGDTCVKWENAIKPVTALNKRLVIFRTGIVLSNEGGALAEFQKPIKAGLATLFGNGEQVTSWIHIDDVCRLFLYAIEKERVRGEYNVVAPEPVTNKHLMLTLAKKMKGKFFIPVYVPSFVLKLVLGELSIEILKSARVSCEKIKSGGFQFLFPTLEVALDDLLKK</sequence>
<feature type="domain" description="DUF1731" evidence="3">
    <location>
        <begin position="259"/>
        <end position="305"/>
    </location>
</feature>
<gene>
    <name evidence="4" type="ORF">A4D02_19595</name>
</gene>
<feature type="domain" description="NAD-dependent epimerase/dehydratase" evidence="2">
    <location>
        <begin position="4"/>
        <end position="230"/>
    </location>
</feature>
<dbReference type="PANTHER" id="PTHR11092:SF0">
    <property type="entry name" value="EPIMERASE FAMILY PROTEIN SDR39U1"/>
    <property type="match status" value="1"/>
</dbReference>
<proteinExistence type="inferred from homology"/>
<reference evidence="4 5" key="1">
    <citation type="submission" date="2016-04" db="EMBL/GenBank/DDBJ databases">
        <authorList>
            <person name="Chen L."/>
            <person name="Zhuang W."/>
            <person name="Wang G."/>
        </authorList>
    </citation>
    <scope>NUCLEOTIDE SEQUENCE [LARGE SCALE GENOMIC DNA]</scope>
    <source>
        <strain evidence="5">GR20</strain>
    </source>
</reference>
<dbReference type="InterPro" id="IPR001509">
    <property type="entry name" value="Epimerase_deHydtase"/>
</dbReference>
<dbReference type="Pfam" id="PF01370">
    <property type="entry name" value="Epimerase"/>
    <property type="match status" value="1"/>
</dbReference>
<evidence type="ECO:0000313" key="5">
    <source>
        <dbReference type="Proteomes" id="UP000192277"/>
    </source>
</evidence>
<name>A0ABX3P2M1_9BACT</name>
<dbReference type="InterPro" id="IPR036291">
    <property type="entry name" value="NAD(P)-bd_dom_sf"/>
</dbReference>
<evidence type="ECO:0000313" key="4">
    <source>
        <dbReference type="EMBL" id="OQP53901.1"/>
    </source>
</evidence>
<evidence type="ECO:0000256" key="1">
    <source>
        <dbReference type="ARBA" id="ARBA00009353"/>
    </source>
</evidence>
<dbReference type="RefSeq" id="WP_014223453.1">
    <property type="nucleotide sequence ID" value="NZ_LWBO01000002.1"/>
</dbReference>
<dbReference type="PANTHER" id="PTHR11092">
    <property type="entry name" value="SUGAR NUCLEOTIDE EPIMERASE RELATED"/>
    <property type="match status" value="1"/>
</dbReference>
<evidence type="ECO:0000259" key="3">
    <source>
        <dbReference type="Pfam" id="PF08338"/>
    </source>
</evidence>
<comment type="caution">
    <text evidence="4">The sequence shown here is derived from an EMBL/GenBank/DDBJ whole genome shotgun (WGS) entry which is preliminary data.</text>
</comment>
<accession>A0ABX3P2M1</accession>
<dbReference type="Pfam" id="PF08338">
    <property type="entry name" value="DUF1731"/>
    <property type="match status" value="1"/>
</dbReference>
<dbReference type="InterPro" id="IPR013549">
    <property type="entry name" value="DUF1731"/>
</dbReference>
<dbReference type="SUPFAM" id="SSF51735">
    <property type="entry name" value="NAD(P)-binding Rossmann-fold domains"/>
    <property type="match status" value="1"/>
</dbReference>
<dbReference type="Proteomes" id="UP000192277">
    <property type="component" value="Unassembled WGS sequence"/>
</dbReference>
<organism evidence="4 5">
    <name type="scientific">Niastella koreensis</name>
    <dbReference type="NCBI Taxonomy" id="354356"/>
    <lineage>
        <taxon>Bacteria</taxon>
        <taxon>Pseudomonadati</taxon>
        <taxon>Bacteroidota</taxon>
        <taxon>Chitinophagia</taxon>
        <taxon>Chitinophagales</taxon>
        <taxon>Chitinophagaceae</taxon>
        <taxon>Niastella</taxon>
    </lineage>
</organism>
<comment type="similarity">
    <text evidence="1">Belongs to the NAD(P)-dependent epimerase/dehydratase family. SDR39U1 subfamily.</text>
</comment>